<dbReference type="Gene3D" id="2.70.98.10">
    <property type="match status" value="1"/>
</dbReference>
<dbReference type="Pfam" id="PF01263">
    <property type="entry name" value="Aldose_epim"/>
    <property type="match status" value="1"/>
</dbReference>
<organism evidence="1 2">
    <name type="scientific">Segniliparus rugosus (strain ATCC BAA-974 / DSM 45345 / CCUG 50838 / CIP 108380 / JCM 13579 / CDC 945)</name>
    <dbReference type="NCBI Taxonomy" id="679197"/>
    <lineage>
        <taxon>Bacteria</taxon>
        <taxon>Bacillati</taxon>
        <taxon>Actinomycetota</taxon>
        <taxon>Actinomycetes</taxon>
        <taxon>Mycobacteriales</taxon>
        <taxon>Segniliparaceae</taxon>
        <taxon>Segniliparus</taxon>
    </lineage>
</organism>
<dbReference type="GO" id="GO:0016853">
    <property type="term" value="F:isomerase activity"/>
    <property type="evidence" value="ECO:0007669"/>
    <property type="project" value="InterPro"/>
</dbReference>
<evidence type="ECO:0008006" key="3">
    <source>
        <dbReference type="Google" id="ProtNLM"/>
    </source>
</evidence>
<dbReference type="Proteomes" id="UP000004816">
    <property type="component" value="Unassembled WGS sequence"/>
</dbReference>
<sequence length="305" mass="32464">MIGDMTELQRFTLSDEASGLAAVFVPAAGMIGVSLADGGAELLGQRRGLEAYLSSGKTMGIPLLHPWANRLSAHDYTVSGETVVLSDGAAGVHLDGNGLPMHGLLAARPDWRVRSATSGELVAEFDFGACAELLASFPFPHRLTLAIALAGRRLRIRTTLTATSSKPVPVSFGFHPYLRIPGTAREEWRVELPPRRRLELDGSGIPTGAGNLEPAEAFTLGERLFDDGYDGIAVGSVFAVSSGGRRIEVSFDEGYPCAQIFAPAGEEVICFEPMTAPTDALRSGDRLRFASLGEPYRAEFSITVG</sequence>
<reference evidence="1 2" key="1">
    <citation type="journal article" date="2011" name="Stand. Genomic Sci.">
        <title>High quality draft genome sequence of Segniliparus rugosus CDC 945(T)= (ATCC BAA-974(T)).</title>
        <authorList>
            <person name="Earl A.M."/>
            <person name="Desjardins C.A."/>
            <person name="Fitzgerald M.G."/>
            <person name="Arachchi H.M."/>
            <person name="Zeng Q."/>
            <person name="Mehta T."/>
            <person name="Griggs A."/>
            <person name="Birren B.W."/>
            <person name="Toney N.C."/>
            <person name="Carr J."/>
            <person name="Posey J."/>
            <person name="Butler W.R."/>
        </authorList>
    </citation>
    <scope>NUCLEOTIDE SEQUENCE [LARGE SCALE GENOMIC DNA]</scope>
    <source>
        <strain evidence="2">ATCC BAA-974 / DSM 45345 / CCUG 50838 / CIP 108380 / JCM 13579 / CDC 945</strain>
    </source>
</reference>
<dbReference type="SUPFAM" id="SSF74650">
    <property type="entry name" value="Galactose mutarotase-like"/>
    <property type="match status" value="1"/>
</dbReference>
<proteinExistence type="predicted"/>
<dbReference type="HOGENOM" id="CLU_887699_0_0_11"/>
<accession>E5XT77</accession>
<dbReference type="AlphaFoldDB" id="E5XT77"/>
<name>E5XT77_SEGRC</name>
<dbReference type="InterPro" id="IPR014718">
    <property type="entry name" value="GH-type_carb-bd"/>
</dbReference>
<gene>
    <name evidence="1" type="ORF">HMPREF9336_02699</name>
</gene>
<protein>
    <recommendedName>
        <fullName evidence="3">Aldose 1-epimerase</fullName>
    </recommendedName>
</protein>
<dbReference type="STRING" id="679197.HMPREF9336_02699"/>
<keyword evidence="2" id="KW-1185">Reference proteome</keyword>
<dbReference type="InterPro" id="IPR008183">
    <property type="entry name" value="Aldose_1/G6P_1-epimerase"/>
</dbReference>
<comment type="caution">
    <text evidence="1">The sequence shown here is derived from an EMBL/GenBank/DDBJ whole genome shotgun (WGS) entry which is preliminary data.</text>
</comment>
<dbReference type="OrthoDB" id="4739604at2"/>
<evidence type="ECO:0000313" key="1">
    <source>
        <dbReference type="EMBL" id="EFV12488.2"/>
    </source>
</evidence>
<dbReference type="EMBL" id="ACZI02000002">
    <property type="protein sequence ID" value="EFV12488.2"/>
    <property type="molecule type" value="Genomic_DNA"/>
</dbReference>
<dbReference type="CDD" id="cd01081">
    <property type="entry name" value="Aldose_epim"/>
    <property type="match status" value="1"/>
</dbReference>
<dbReference type="GO" id="GO:0030246">
    <property type="term" value="F:carbohydrate binding"/>
    <property type="evidence" value="ECO:0007669"/>
    <property type="project" value="InterPro"/>
</dbReference>
<dbReference type="GO" id="GO:0005975">
    <property type="term" value="P:carbohydrate metabolic process"/>
    <property type="evidence" value="ECO:0007669"/>
    <property type="project" value="InterPro"/>
</dbReference>
<evidence type="ECO:0000313" key="2">
    <source>
        <dbReference type="Proteomes" id="UP000004816"/>
    </source>
</evidence>
<dbReference type="eggNOG" id="COG2017">
    <property type="taxonomic scope" value="Bacteria"/>
</dbReference>
<dbReference type="InterPro" id="IPR011013">
    <property type="entry name" value="Gal_mutarotase_sf_dom"/>
</dbReference>